<gene>
    <name evidence="10" type="ORF">V6N11_075766</name>
</gene>
<evidence type="ECO:0000313" key="10">
    <source>
        <dbReference type="EMBL" id="KAK8995493.1"/>
    </source>
</evidence>
<protein>
    <recommendedName>
        <fullName evidence="7">tRNA (guanine(26)-N(2))-dimethyltransferase</fullName>
        <ecNumber evidence="7">2.1.1.216</ecNumber>
    </recommendedName>
</protein>
<accession>A0ABR2Q4C1</accession>
<dbReference type="Proteomes" id="UP001396334">
    <property type="component" value="Unassembled WGS sequence"/>
</dbReference>
<keyword evidence="3 9" id="KW-0808">Transferase</keyword>
<keyword evidence="1 9" id="KW-0820">tRNA-binding</keyword>
<keyword evidence="5 9" id="KW-0819">tRNA processing</keyword>
<evidence type="ECO:0000256" key="6">
    <source>
        <dbReference type="ARBA" id="ARBA00022884"/>
    </source>
</evidence>
<proteinExistence type="inferred from homology"/>
<comment type="similarity">
    <text evidence="9">Belongs to the class I-like SAM-binding methyltransferase superfamily. Trm1 family.</text>
</comment>
<dbReference type="InterPro" id="IPR002905">
    <property type="entry name" value="Trm1"/>
</dbReference>
<evidence type="ECO:0000256" key="2">
    <source>
        <dbReference type="ARBA" id="ARBA00022603"/>
    </source>
</evidence>
<evidence type="ECO:0000256" key="7">
    <source>
        <dbReference type="ARBA" id="ARBA00039099"/>
    </source>
</evidence>
<evidence type="ECO:0000256" key="5">
    <source>
        <dbReference type="ARBA" id="ARBA00022694"/>
    </source>
</evidence>
<dbReference type="EC" id="2.1.1.216" evidence="7"/>
<evidence type="ECO:0000256" key="8">
    <source>
        <dbReference type="ARBA" id="ARBA00051897"/>
    </source>
</evidence>
<organism evidence="10 11">
    <name type="scientific">Hibiscus sabdariffa</name>
    <name type="common">roselle</name>
    <dbReference type="NCBI Taxonomy" id="183260"/>
    <lineage>
        <taxon>Eukaryota</taxon>
        <taxon>Viridiplantae</taxon>
        <taxon>Streptophyta</taxon>
        <taxon>Embryophyta</taxon>
        <taxon>Tracheophyta</taxon>
        <taxon>Spermatophyta</taxon>
        <taxon>Magnoliopsida</taxon>
        <taxon>eudicotyledons</taxon>
        <taxon>Gunneridae</taxon>
        <taxon>Pentapetalae</taxon>
        <taxon>rosids</taxon>
        <taxon>malvids</taxon>
        <taxon>Malvales</taxon>
        <taxon>Malvaceae</taxon>
        <taxon>Malvoideae</taxon>
        <taxon>Hibiscus</taxon>
    </lineage>
</organism>
<dbReference type="Gene3D" id="3.40.50.150">
    <property type="entry name" value="Vaccinia Virus protein VP39"/>
    <property type="match status" value="1"/>
</dbReference>
<comment type="caution">
    <text evidence="10">The sequence shown here is derived from an EMBL/GenBank/DDBJ whole genome shotgun (WGS) entry which is preliminary data.</text>
</comment>
<keyword evidence="2 9" id="KW-0489">Methyltransferase</keyword>
<name>A0ABR2Q4C1_9ROSI</name>
<reference evidence="10 11" key="1">
    <citation type="journal article" date="2024" name="G3 (Bethesda)">
        <title>Genome assembly of Hibiscus sabdariffa L. provides insights into metabolisms of medicinal natural products.</title>
        <authorList>
            <person name="Kim T."/>
        </authorList>
    </citation>
    <scope>NUCLEOTIDE SEQUENCE [LARGE SCALE GENOMIC DNA]</scope>
    <source>
        <strain evidence="10">TK-2024</strain>
        <tissue evidence="10">Old leaves</tissue>
    </source>
</reference>
<dbReference type="InterPro" id="IPR029063">
    <property type="entry name" value="SAM-dependent_MTases_sf"/>
</dbReference>
<evidence type="ECO:0000313" key="11">
    <source>
        <dbReference type="Proteomes" id="UP001396334"/>
    </source>
</evidence>
<evidence type="ECO:0000256" key="9">
    <source>
        <dbReference type="PROSITE-ProRule" id="PRU00958"/>
    </source>
</evidence>
<keyword evidence="6 9" id="KW-0694">RNA-binding</keyword>
<keyword evidence="4 9" id="KW-0949">S-adenosyl-L-methionine</keyword>
<comment type="catalytic activity">
    <reaction evidence="8">
        <text>guanosine(26) in tRNA + 2 S-adenosyl-L-methionine = N(2)-dimethylguanosine(26) in tRNA + 2 S-adenosyl-L-homocysteine + 2 H(+)</text>
        <dbReference type="Rhea" id="RHEA:43140"/>
        <dbReference type="Rhea" id="RHEA-COMP:10359"/>
        <dbReference type="Rhea" id="RHEA-COMP:10360"/>
        <dbReference type="ChEBI" id="CHEBI:15378"/>
        <dbReference type="ChEBI" id="CHEBI:57856"/>
        <dbReference type="ChEBI" id="CHEBI:59789"/>
        <dbReference type="ChEBI" id="CHEBI:74269"/>
        <dbReference type="ChEBI" id="CHEBI:74513"/>
        <dbReference type="EC" id="2.1.1.216"/>
    </reaction>
</comment>
<evidence type="ECO:0000256" key="1">
    <source>
        <dbReference type="ARBA" id="ARBA00022555"/>
    </source>
</evidence>
<dbReference type="PANTHER" id="PTHR10631:SF3">
    <property type="entry name" value="TRNA (GUANINE(26)-N(2))-DIMETHYLTRANSFERASE"/>
    <property type="match status" value="1"/>
</dbReference>
<evidence type="ECO:0000256" key="3">
    <source>
        <dbReference type="ARBA" id="ARBA00022679"/>
    </source>
</evidence>
<keyword evidence="11" id="KW-1185">Reference proteome</keyword>
<dbReference type="PANTHER" id="PTHR10631">
    <property type="entry name" value="N 2 ,N 2 -DIMETHYLGUANOSINE TRNA METHYLTRANSFERASE"/>
    <property type="match status" value="1"/>
</dbReference>
<dbReference type="PROSITE" id="PS51626">
    <property type="entry name" value="SAM_MT_TRM1"/>
    <property type="match status" value="1"/>
</dbReference>
<sequence>MSMDLNDYTVIKEGEAEILMHAENEVFYNKTQVNNRDMSIAVLRAFISRRRQEHETLLSKRNKSAAKVLE</sequence>
<dbReference type="EMBL" id="JBBPBN010000045">
    <property type="protein sequence ID" value="KAK8995493.1"/>
    <property type="molecule type" value="Genomic_DNA"/>
</dbReference>
<evidence type="ECO:0000256" key="4">
    <source>
        <dbReference type="ARBA" id="ARBA00022691"/>
    </source>
</evidence>